<dbReference type="Gene3D" id="2.102.10.10">
    <property type="entry name" value="Rieske [2Fe-2S] iron-sulphur domain"/>
    <property type="match status" value="1"/>
</dbReference>
<reference evidence="7 8" key="1">
    <citation type="submission" date="2016-09" db="EMBL/GenBank/DDBJ databases">
        <title>Rhizobium oryziradicis sp. nov., isolated from the root of rice.</title>
        <authorList>
            <person name="Zhao J."/>
            <person name="Zhang X."/>
        </authorList>
    </citation>
    <scope>NUCLEOTIDE SEQUENCE [LARGE SCALE GENOMIC DNA]</scope>
    <source>
        <strain evidence="7 8">N19</strain>
    </source>
</reference>
<dbReference type="Proteomes" id="UP000186894">
    <property type="component" value="Unassembled WGS sequence"/>
</dbReference>
<protein>
    <recommendedName>
        <fullName evidence="6">Rieske domain-containing protein</fullName>
    </recommendedName>
</protein>
<feature type="domain" description="Rieske" evidence="6">
    <location>
        <begin position="9"/>
        <end position="113"/>
    </location>
</feature>
<dbReference type="InterPro" id="IPR050584">
    <property type="entry name" value="Cholesterol_7-desaturase"/>
</dbReference>
<comment type="caution">
    <text evidence="7">The sequence shown here is derived from an EMBL/GenBank/DDBJ whole genome shotgun (WGS) entry which is preliminary data.</text>
</comment>
<dbReference type="PANTHER" id="PTHR21266">
    <property type="entry name" value="IRON-SULFUR DOMAIN CONTAINING PROTEIN"/>
    <property type="match status" value="1"/>
</dbReference>
<dbReference type="GO" id="GO:0016491">
    <property type="term" value="F:oxidoreductase activity"/>
    <property type="evidence" value="ECO:0007669"/>
    <property type="project" value="UniProtKB-KW"/>
</dbReference>
<evidence type="ECO:0000313" key="8">
    <source>
        <dbReference type="Proteomes" id="UP000186894"/>
    </source>
</evidence>
<evidence type="ECO:0000256" key="4">
    <source>
        <dbReference type="ARBA" id="ARBA00023004"/>
    </source>
</evidence>
<evidence type="ECO:0000256" key="5">
    <source>
        <dbReference type="ARBA" id="ARBA00023014"/>
    </source>
</evidence>
<dbReference type="PANTHER" id="PTHR21266:SF60">
    <property type="entry name" value="3-KETOSTEROID-9-ALPHA-MONOOXYGENASE, OXYGENASE COMPONENT"/>
    <property type="match status" value="1"/>
</dbReference>
<dbReference type="RefSeq" id="WP_075638324.1">
    <property type="nucleotide sequence ID" value="NZ_MKIM01000022.1"/>
</dbReference>
<keyword evidence="8" id="KW-1185">Reference proteome</keyword>
<dbReference type="AlphaFoldDB" id="A0A1Q8ZVX4"/>
<dbReference type="InterPro" id="IPR015881">
    <property type="entry name" value="ARHD_Rieske_2Fe_2S"/>
</dbReference>
<keyword evidence="4" id="KW-0408">Iron</keyword>
<evidence type="ECO:0000259" key="6">
    <source>
        <dbReference type="PROSITE" id="PS51296"/>
    </source>
</evidence>
<dbReference type="InterPro" id="IPR017941">
    <property type="entry name" value="Rieske_2Fe-2S"/>
</dbReference>
<accession>A0A1Q8ZVX4</accession>
<gene>
    <name evidence="7" type="ORF">BJF95_03365</name>
</gene>
<dbReference type="STRING" id="1867956.BJF95_03365"/>
<evidence type="ECO:0000256" key="3">
    <source>
        <dbReference type="ARBA" id="ARBA00023002"/>
    </source>
</evidence>
<evidence type="ECO:0000256" key="2">
    <source>
        <dbReference type="ARBA" id="ARBA00022723"/>
    </source>
</evidence>
<evidence type="ECO:0000313" key="7">
    <source>
        <dbReference type="EMBL" id="OLP46202.1"/>
    </source>
</evidence>
<dbReference type="GO" id="GO:0005506">
    <property type="term" value="F:iron ion binding"/>
    <property type="evidence" value="ECO:0007669"/>
    <property type="project" value="InterPro"/>
</dbReference>
<keyword evidence="5" id="KW-0411">Iron-sulfur</keyword>
<evidence type="ECO:0000256" key="1">
    <source>
        <dbReference type="ARBA" id="ARBA00022714"/>
    </source>
</evidence>
<dbReference type="PROSITE" id="PS51296">
    <property type="entry name" value="RIESKE"/>
    <property type="match status" value="1"/>
</dbReference>
<dbReference type="PROSITE" id="PS00570">
    <property type="entry name" value="RING_HYDROXYL_ALPHA"/>
    <property type="match status" value="1"/>
</dbReference>
<dbReference type="OrthoDB" id="9800776at2"/>
<dbReference type="InterPro" id="IPR036922">
    <property type="entry name" value="Rieske_2Fe-2S_sf"/>
</dbReference>
<proteinExistence type="predicted"/>
<dbReference type="Pfam" id="PF00355">
    <property type="entry name" value="Rieske"/>
    <property type="match status" value="1"/>
</dbReference>
<organism evidence="7 8">
    <name type="scientific">Rhizobium oryziradicis</name>
    <dbReference type="NCBI Taxonomy" id="1867956"/>
    <lineage>
        <taxon>Bacteria</taxon>
        <taxon>Pseudomonadati</taxon>
        <taxon>Pseudomonadota</taxon>
        <taxon>Alphaproteobacteria</taxon>
        <taxon>Hyphomicrobiales</taxon>
        <taxon>Rhizobiaceae</taxon>
        <taxon>Rhizobium/Agrobacterium group</taxon>
        <taxon>Rhizobium</taxon>
    </lineage>
</organism>
<dbReference type="SUPFAM" id="SSF50022">
    <property type="entry name" value="ISP domain"/>
    <property type="match status" value="1"/>
</dbReference>
<keyword evidence="2" id="KW-0479">Metal-binding</keyword>
<keyword evidence="3" id="KW-0560">Oxidoreductase</keyword>
<name>A0A1Q8ZVX4_9HYPH</name>
<dbReference type="EMBL" id="MKIM01000022">
    <property type="protein sequence ID" value="OLP46202.1"/>
    <property type="molecule type" value="Genomic_DNA"/>
</dbReference>
<keyword evidence="1" id="KW-0001">2Fe-2S</keyword>
<sequence length="217" mass="23722">MLRYKNDQWVPVALSADVPKATVVPAWIPDSRIALWRSQSGVLAASAERCPHRGMRLSYGFVRGETLSCIYHGWSFASDGRCQRIPAHPGLVPPETIHLHNSVVNERDGIIWVAREQPSLEPPTFPSRIPLKTIMVEAGITALETAAGAKADDNGVISCTLAGENICLLLVAQSACETLTHILVDQDTPVSTRITLSRHIEALRRTAEAIDLRKDAC</sequence>
<dbReference type="GO" id="GO:0051537">
    <property type="term" value="F:2 iron, 2 sulfur cluster binding"/>
    <property type="evidence" value="ECO:0007669"/>
    <property type="project" value="UniProtKB-KW"/>
</dbReference>